<reference evidence="3" key="1">
    <citation type="submission" date="2025-08" db="UniProtKB">
        <authorList>
            <consortium name="RefSeq"/>
        </authorList>
    </citation>
    <scope>IDENTIFICATION</scope>
    <source>
        <tissue evidence="3">Whole organism</tissue>
    </source>
</reference>
<evidence type="ECO:0000259" key="1">
    <source>
        <dbReference type="PROSITE" id="PS50240"/>
    </source>
</evidence>
<dbReference type="PROSITE" id="PS00134">
    <property type="entry name" value="TRYPSIN_HIS"/>
    <property type="match status" value="1"/>
</dbReference>
<name>A0A9C6XVW1_FRAOC</name>
<dbReference type="InterPro" id="IPR009003">
    <property type="entry name" value="Peptidase_S1_PA"/>
</dbReference>
<dbReference type="GO" id="GO:0006508">
    <property type="term" value="P:proteolysis"/>
    <property type="evidence" value="ECO:0007669"/>
    <property type="project" value="InterPro"/>
</dbReference>
<sequence length="162" mass="17479">MCRKHQEDLCALPKKQPGVACPASAEPADILEFPHMALLGYGDRDNIQYSCGGSLIAPDFILTAAHCAFLSGKPVGWALLGATNRTNQRPKATDIHQLIEVAEVIVHPEYRPGRAYADLAVVKLTASYDLREFLPVCLNTVADVPLRTGLRATAAGWNIVGT</sequence>
<dbReference type="RefSeq" id="XP_052132491.1">
    <property type="nucleotide sequence ID" value="XM_052276531.1"/>
</dbReference>
<evidence type="ECO:0000313" key="3">
    <source>
        <dbReference type="RefSeq" id="XP_052132491.1"/>
    </source>
</evidence>
<dbReference type="Gene3D" id="2.40.10.10">
    <property type="entry name" value="Trypsin-like serine proteases"/>
    <property type="match status" value="2"/>
</dbReference>
<dbReference type="PROSITE" id="PS50240">
    <property type="entry name" value="TRYPSIN_DOM"/>
    <property type="match status" value="1"/>
</dbReference>
<dbReference type="InterPro" id="IPR043504">
    <property type="entry name" value="Peptidase_S1_PA_chymotrypsin"/>
</dbReference>
<dbReference type="KEGG" id="foc:127752039"/>
<dbReference type="GO" id="GO:0004252">
    <property type="term" value="F:serine-type endopeptidase activity"/>
    <property type="evidence" value="ECO:0007669"/>
    <property type="project" value="InterPro"/>
</dbReference>
<dbReference type="OrthoDB" id="6339452at2759"/>
<dbReference type="SMART" id="SM00020">
    <property type="entry name" value="Tryp_SPc"/>
    <property type="match status" value="1"/>
</dbReference>
<gene>
    <name evidence="3" type="primary">LOC127752039</name>
</gene>
<feature type="non-terminal residue" evidence="3">
    <location>
        <position position="162"/>
    </location>
</feature>
<dbReference type="InterPro" id="IPR018114">
    <property type="entry name" value="TRYPSIN_HIS"/>
</dbReference>
<accession>A0A9C6XVW1</accession>
<dbReference type="SUPFAM" id="SSF50494">
    <property type="entry name" value="Trypsin-like serine proteases"/>
    <property type="match status" value="1"/>
</dbReference>
<protein>
    <submittedName>
        <fullName evidence="3">Serine protease snake-like</fullName>
    </submittedName>
</protein>
<dbReference type="PANTHER" id="PTHR24260:SF136">
    <property type="entry name" value="GH08193P-RELATED"/>
    <property type="match status" value="1"/>
</dbReference>
<feature type="domain" description="Peptidase S1" evidence="1">
    <location>
        <begin position="22"/>
        <end position="162"/>
    </location>
</feature>
<dbReference type="AlphaFoldDB" id="A0A9C6XVW1"/>
<dbReference type="Pfam" id="PF00089">
    <property type="entry name" value="Trypsin"/>
    <property type="match status" value="1"/>
</dbReference>
<evidence type="ECO:0000313" key="2">
    <source>
        <dbReference type="Proteomes" id="UP000504606"/>
    </source>
</evidence>
<dbReference type="PANTHER" id="PTHR24260">
    <property type="match status" value="1"/>
</dbReference>
<dbReference type="GeneID" id="127752039"/>
<organism evidence="2 3">
    <name type="scientific">Frankliniella occidentalis</name>
    <name type="common">Western flower thrips</name>
    <name type="synonym">Euthrips occidentalis</name>
    <dbReference type="NCBI Taxonomy" id="133901"/>
    <lineage>
        <taxon>Eukaryota</taxon>
        <taxon>Metazoa</taxon>
        <taxon>Ecdysozoa</taxon>
        <taxon>Arthropoda</taxon>
        <taxon>Hexapoda</taxon>
        <taxon>Insecta</taxon>
        <taxon>Pterygota</taxon>
        <taxon>Neoptera</taxon>
        <taxon>Paraneoptera</taxon>
        <taxon>Thysanoptera</taxon>
        <taxon>Terebrantia</taxon>
        <taxon>Thripoidea</taxon>
        <taxon>Thripidae</taxon>
        <taxon>Frankliniella</taxon>
    </lineage>
</organism>
<dbReference type="InterPro" id="IPR001254">
    <property type="entry name" value="Trypsin_dom"/>
</dbReference>
<dbReference type="InterPro" id="IPR051333">
    <property type="entry name" value="CLIP_Serine_Protease"/>
</dbReference>
<keyword evidence="2" id="KW-1185">Reference proteome</keyword>
<proteinExistence type="predicted"/>
<dbReference type="Proteomes" id="UP000504606">
    <property type="component" value="Unplaced"/>
</dbReference>